<dbReference type="Proteomes" id="UP000054359">
    <property type="component" value="Unassembled WGS sequence"/>
</dbReference>
<sequence>MDSLIFFLLFCAVTGSLASPTCSGDVDQECGSLGEKDWRGRTWPENAKELDKACRNVQVVLDCQLAYVKRCPDSLLAVFEGYMKESKTLYNKLCSKLSLFRDQFLEHVTCLNNVTTEFYNTCKKSVPALKTSQFCEYNTKVLNCVKSNLEKSCGEEALQVFNGLYQPMISLDKIFCKKSAEISRRKDLPIPFQNEVYA</sequence>
<evidence type="ECO:0000256" key="1">
    <source>
        <dbReference type="SAM" id="SignalP"/>
    </source>
</evidence>
<organism evidence="2 3">
    <name type="scientific">Stegodyphus mimosarum</name>
    <name type="common">African social velvet spider</name>
    <dbReference type="NCBI Taxonomy" id="407821"/>
    <lineage>
        <taxon>Eukaryota</taxon>
        <taxon>Metazoa</taxon>
        <taxon>Ecdysozoa</taxon>
        <taxon>Arthropoda</taxon>
        <taxon>Chelicerata</taxon>
        <taxon>Arachnida</taxon>
        <taxon>Araneae</taxon>
        <taxon>Araneomorphae</taxon>
        <taxon>Entelegynae</taxon>
        <taxon>Eresoidea</taxon>
        <taxon>Eresidae</taxon>
        <taxon>Stegodyphus</taxon>
    </lineage>
</organism>
<accession>A0A087TLL1</accession>
<keyword evidence="3" id="KW-1185">Reference proteome</keyword>
<dbReference type="OrthoDB" id="6417028at2759"/>
<dbReference type="OMA" id="WPENAKE"/>
<protein>
    <recommendedName>
        <fullName evidence="4">DUF19 domain-containing protein</fullName>
    </recommendedName>
</protein>
<feature type="chain" id="PRO_5001829763" description="DUF19 domain-containing protein" evidence="1">
    <location>
        <begin position="19"/>
        <end position="198"/>
    </location>
</feature>
<name>A0A087TLL1_STEMI</name>
<evidence type="ECO:0000313" key="3">
    <source>
        <dbReference type="Proteomes" id="UP000054359"/>
    </source>
</evidence>
<evidence type="ECO:0000313" key="2">
    <source>
        <dbReference type="EMBL" id="KFM66000.1"/>
    </source>
</evidence>
<dbReference type="EMBL" id="KK115775">
    <property type="protein sequence ID" value="KFM66000.1"/>
    <property type="molecule type" value="Genomic_DNA"/>
</dbReference>
<reference evidence="2 3" key="1">
    <citation type="submission" date="2013-11" db="EMBL/GenBank/DDBJ databases">
        <title>Genome sequencing of Stegodyphus mimosarum.</title>
        <authorList>
            <person name="Bechsgaard J."/>
        </authorList>
    </citation>
    <scope>NUCLEOTIDE SEQUENCE [LARGE SCALE GENOMIC DNA]</scope>
</reference>
<dbReference type="PANTHER" id="PTHR33964">
    <property type="entry name" value="RE45066P-RELATED"/>
    <property type="match status" value="1"/>
</dbReference>
<dbReference type="AlphaFoldDB" id="A0A087TLL1"/>
<keyword evidence="1" id="KW-0732">Signal</keyword>
<proteinExistence type="predicted"/>
<feature type="signal peptide" evidence="1">
    <location>
        <begin position="1"/>
        <end position="18"/>
    </location>
</feature>
<feature type="non-terminal residue" evidence="2">
    <location>
        <position position="198"/>
    </location>
</feature>
<evidence type="ECO:0008006" key="4">
    <source>
        <dbReference type="Google" id="ProtNLM"/>
    </source>
</evidence>
<dbReference type="PANTHER" id="PTHR33964:SF1">
    <property type="entry name" value="RE45066P"/>
    <property type="match status" value="1"/>
</dbReference>
<gene>
    <name evidence="2" type="ORF">X975_24440</name>
</gene>